<evidence type="ECO:0000256" key="1">
    <source>
        <dbReference type="SAM" id="Phobius"/>
    </source>
</evidence>
<comment type="caution">
    <text evidence="2">The sequence shown here is derived from an EMBL/GenBank/DDBJ whole genome shotgun (WGS) entry which is preliminary data.</text>
</comment>
<reference evidence="2 3" key="2">
    <citation type="submission" date="2019-01" db="EMBL/GenBank/DDBJ databases">
        <title>The decoding of complex shrimp genome reveals the adaptation for benthos swimmer, frequently molting mechanism and breeding impact on genome.</title>
        <authorList>
            <person name="Sun Y."/>
            <person name="Gao Y."/>
            <person name="Yu Y."/>
        </authorList>
    </citation>
    <scope>NUCLEOTIDE SEQUENCE [LARGE SCALE GENOMIC DNA]</scope>
    <source>
        <tissue evidence="2">Muscle</tissue>
    </source>
</reference>
<accession>A0A423SJ02</accession>
<evidence type="ECO:0000313" key="3">
    <source>
        <dbReference type="Proteomes" id="UP000283509"/>
    </source>
</evidence>
<feature type="transmembrane region" description="Helical" evidence="1">
    <location>
        <begin position="75"/>
        <end position="95"/>
    </location>
</feature>
<keyword evidence="1" id="KW-0812">Transmembrane</keyword>
<dbReference type="Proteomes" id="UP000283509">
    <property type="component" value="Unassembled WGS sequence"/>
</dbReference>
<name>A0A423SJ02_PENVA</name>
<reference evidence="2 3" key="1">
    <citation type="submission" date="2018-04" db="EMBL/GenBank/DDBJ databases">
        <authorList>
            <person name="Zhang X."/>
            <person name="Yuan J."/>
            <person name="Li F."/>
            <person name="Xiang J."/>
        </authorList>
    </citation>
    <scope>NUCLEOTIDE SEQUENCE [LARGE SCALE GENOMIC DNA]</scope>
    <source>
        <tissue evidence="2">Muscle</tissue>
    </source>
</reference>
<proteinExistence type="predicted"/>
<protein>
    <submittedName>
        <fullName evidence="2">Uncharacterized protein</fullName>
    </submittedName>
</protein>
<keyword evidence="1" id="KW-0472">Membrane</keyword>
<keyword evidence="1" id="KW-1133">Transmembrane helix</keyword>
<sequence>MHRKNQLAHRPSSPLLPHPFSSRGLVSIHSCPSPSITGRCNLPLTGWLHRPIPKLHPRGDYSAAKNGKRGKGKKLFPSTISFSFFVNFITSLTLFQHTPPVFRYFPPSLSYLDISFLAHFDIPLLPHFDISLLPHFDISLLPHFDISLLAHFDISLLPHFDISLLPIFPCHFGPFRHFPPSHSTFPSFPFRHFPPYPFRHFLSDLPLPHFDISPFPIPFLLSVIDISFPILSPYFPPSQSRYFPPSPFHLAISLLPHSISTFPSFPIPTFSSFPISTFSPLSISLFPSFPISTSSPLPFQRRPSLHHFCISLLHHIDTVAILSLFPVPSFPHHCLSPSLHLYASIFFPLGSPSHLNSPPLSFLPPIFQSPFQLYSTLPFFNFPSLPILPSRSTPFTLPTASLSPHLFHYSDSNSLNSPSPPPPEAMNGNCYKTKAQAAGARAAA</sequence>
<organism evidence="2 3">
    <name type="scientific">Penaeus vannamei</name>
    <name type="common">Whiteleg shrimp</name>
    <name type="synonym">Litopenaeus vannamei</name>
    <dbReference type="NCBI Taxonomy" id="6689"/>
    <lineage>
        <taxon>Eukaryota</taxon>
        <taxon>Metazoa</taxon>
        <taxon>Ecdysozoa</taxon>
        <taxon>Arthropoda</taxon>
        <taxon>Crustacea</taxon>
        <taxon>Multicrustacea</taxon>
        <taxon>Malacostraca</taxon>
        <taxon>Eumalacostraca</taxon>
        <taxon>Eucarida</taxon>
        <taxon>Decapoda</taxon>
        <taxon>Dendrobranchiata</taxon>
        <taxon>Penaeoidea</taxon>
        <taxon>Penaeidae</taxon>
        <taxon>Penaeus</taxon>
    </lineage>
</organism>
<dbReference type="AlphaFoldDB" id="A0A423SJ02"/>
<evidence type="ECO:0000313" key="2">
    <source>
        <dbReference type="EMBL" id="ROT64205.1"/>
    </source>
</evidence>
<keyword evidence="3" id="KW-1185">Reference proteome</keyword>
<gene>
    <name evidence="2" type="ORF">C7M84_017870</name>
</gene>
<dbReference type="STRING" id="6689.A0A423SJ02"/>
<dbReference type="EMBL" id="QCYY01003299">
    <property type="protein sequence ID" value="ROT64205.1"/>
    <property type="molecule type" value="Genomic_DNA"/>
</dbReference>